<keyword evidence="3" id="KW-1185">Reference proteome</keyword>
<accession>A0ABY2BW97</accession>
<name>A0ABY2BW97_9ACTN</name>
<dbReference type="SUPFAM" id="SSF158745">
    <property type="entry name" value="LanC-like"/>
    <property type="match status" value="1"/>
</dbReference>
<feature type="region of interest" description="Disordered" evidence="1">
    <location>
        <begin position="450"/>
        <end position="474"/>
    </location>
</feature>
<sequence>MTAEAPYRDLAESAWRWVLDQVRWQDGPWIPEEAGGADVPDIPLERDGIYVGVGGLAHVLTEIRLSRPWTAEEQTLADAIVERVSGGIAASTDCTYFDGLVSGIGVLTALGATAPAGAAVGRLLELARPDGWPQTLLGPPTYLPGARFNDLTLGAAGVLLGGLWARRHGVEGACELSEHAAQVLLAEAEHLPTGTNWPFVAKRFRPEAEGTQMPNLSHGVAGVSAAVALAAAELDRPDLAAAAQSGAEHLVGLGVTDGRGFVVPRYIPSDATDEDEFTFTWCHGAAGTSLLFLALDQAGIEEVRGVPPLTWHQRSLHSVRTSGLPERLHPGFWDNDGRCCGTAGVGDVFLDSWQRSGDQEDLDFAVRLADALVERAFVDGPHAYWRFVEHRAPEPLLQPRVGWMQGAAGIAAYLFRTERVLADGSKAESVPRMETWFALPPSAVAQAGAEPAVSGSAAPHFGGGQERGGAGPVG</sequence>
<dbReference type="PRINTS" id="PR01950">
    <property type="entry name" value="LANCSUPER"/>
</dbReference>
<dbReference type="InterPro" id="IPR012341">
    <property type="entry name" value="6hp_glycosidase-like_sf"/>
</dbReference>
<dbReference type="Pfam" id="PF05147">
    <property type="entry name" value="LANC_like"/>
    <property type="match status" value="1"/>
</dbReference>
<dbReference type="RefSeq" id="WP_199239626.1">
    <property type="nucleotide sequence ID" value="NZ_SLWM01000001.1"/>
</dbReference>
<dbReference type="InterPro" id="IPR007822">
    <property type="entry name" value="LANC-like"/>
</dbReference>
<feature type="compositionally biased region" description="Gly residues" evidence="1">
    <location>
        <begin position="461"/>
        <end position="474"/>
    </location>
</feature>
<gene>
    <name evidence="2" type="ORF">EV644_101897</name>
</gene>
<dbReference type="Gene3D" id="1.50.10.10">
    <property type="match status" value="1"/>
</dbReference>
<evidence type="ECO:0000313" key="2">
    <source>
        <dbReference type="EMBL" id="TCO32254.1"/>
    </source>
</evidence>
<reference evidence="2 3" key="1">
    <citation type="journal article" date="2015" name="Stand. Genomic Sci.">
        <title>Genomic Encyclopedia of Bacterial and Archaeal Type Strains, Phase III: the genomes of soil and plant-associated and newly described type strains.</title>
        <authorList>
            <person name="Whitman W.B."/>
            <person name="Woyke T."/>
            <person name="Klenk H.P."/>
            <person name="Zhou Y."/>
            <person name="Lilburn T.G."/>
            <person name="Beck B.J."/>
            <person name="De Vos P."/>
            <person name="Vandamme P."/>
            <person name="Eisen J.A."/>
            <person name="Garrity G."/>
            <person name="Hugenholtz P."/>
            <person name="Kyrpides N.C."/>
        </authorList>
    </citation>
    <scope>NUCLEOTIDE SEQUENCE [LARGE SCALE GENOMIC DNA]</scope>
    <source>
        <strain evidence="2 3">VKM Ac-2538</strain>
    </source>
</reference>
<evidence type="ECO:0000256" key="1">
    <source>
        <dbReference type="SAM" id="MobiDB-lite"/>
    </source>
</evidence>
<evidence type="ECO:0000313" key="3">
    <source>
        <dbReference type="Proteomes" id="UP000295818"/>
    </source>
</evidence>
<proteinExistence type="predicted"/>
<dbReference type="CDD" id="cd04434">
    <property type="entry name" value="LanC_like"/>
    <property type="match status" value="1"/>
</dbReference>
<protein>
    <submittedName>
        <fullName evidence="2">Lanthionine synthetase-like protein</fullName>
    </submittedName>
</protein>
<dbReference type="Proteomes" id="UP000295818">
    <property type="component" value="Unassembled WGS sequence"/>
</dbReference>
<comment type="caution">
    <text evidence="2">The sequence shown here is derived from an EMBL/GenBank/DDBJ whole genome shotgun (WGS) entry which is preliminary data.</text>
</comment>
<dbReference type="EMBL" id="SLWM01000001">
    <property type="protein sequence ID" value="TCO32254.1"/>
    <property type="molecule type" value="Genomic_DNA"/>
</dbReference>
<organism evidence="2 3">
    <name type="scientific">Kribbella orskensis</name>
    <dbReference type="NCBI Taxonomy" id="2512216"/>
    <lineage>
        <taxon>Bacteria</taxon>
        <taxon>Bacillati</taxon>
        <taxon>Actinomycetota</taxon>
        <taxon>Actinomycetes</taxon>
        <taxon>Propionibacteriales</taxon>
        <taxon>Kribbellaceae</taxon>
        <taxon>Kribbella</taxon>
    </lineage>
</organism>
<dbReference type="SMART" id="SM01260">
    <property type="entry name" value="LANC_like"/>
    <property type="match status" value="1"/>
</dbReference>